<protein>
    <submittedName>
        <fullName evidence="1">Uncharacterized protein</fullName>
    </submittedName>
</protein>
<proteinExistence type="predicted"/>
<reference evidence="1 2" key="1">
    <citation type="submission" date="2019-05" db="EMBL/GenBank/DDBJ databases">
        <authorList>
            <consortium name="Pathogen Informatics"/>
        </authorList>
    </citation>
    <scope>NUCLEOTIDE SEQUENCE [LARGE SCALE GENOMIC DNA]</scope>
    <source>
        <strain evidence="1 2">NCTC11429</strain>
    </source>
</reference>
<dbReference type="EMBL" id="LR590484">
    <property type="protein sequence ID" value="VTR43405.1"/>
    <property type="molecule type" value="Genomic_DNA"/>
</dbReference>
<name>A0A4U9V9H4_9SPHI</name>
<dbReference type="Proteomes" id="UP000308196">
    <property type="component" value="Chromosome"/>
</dbReference>
<dbReference type="STRING" id="1123265.GCA_000686625_01969"/>
<gene>
    <name evidence="1" type="ORF">NCTC11429_02858</name>
</gene>
<evidence type="ECO:0000313" key="2">
    <source>
        <dbReference type="Proteomes" id="UP000308196"/>
    </source>
</evidence>
<evidence type="ECO:0000313" key="1">
    <source>
        <dbReference type="EMBL" id="VTR43405.1"/>
    </source>
</evidence>
<accession>A0A4U9V9H4</accession>
<dbReference type="KEGG" id="stha:NCTC11429_02858"/>
<dbReference type="GeneID" id="78463555"/>
<organism evidence="1 2">
    <name type="scientific">Sphingobacterium thalpophilum</name>
    <dbReference type="NCBI Taxonomy" id="259"/>
    <lineage>
        <taxon>Bacteria</taxon>
        <taxon>Pseudomonadati</taxon>
        <taxon>Bacteroidota</taxon>
        <taxon>Sphingobacteriia</taxon>
        <taxon>Sphingobacteriales</taxon>
        <taxon>Sphingobacteriaceae</taxon>
        <taxon>Sphingobacterium</taxon>
    </lineage>
</organism>
<dbReference type="RefSeq" id="WP_028072175.1">
    <property type="nucleotide sequence ID" value="NZ_LR590484.1"/>
</dbReference>
<dbReference type="AlphaFoldDB" id="A0A4U9V9H4"/>
<sequence length="88" mass="9786">MGSGETVNLGRKRQDSIHGIVLMDQNGDDRLYLGRKTKLQMGGKLVERHSMGWSLSINEPGEMKGLDLGLGMRIMLLVLAWIMEAKMA</sequence>